<dbReference type="GO" id="GO:0030154">
    <property type="term" value="P:cell differentiation"/>
    <property type="evidence" value="ECO:0007669"/>
    <property type="project" value="TreeGrafter"/>
</dbReference>
<feature type="domain" description="Kazal-like" evidence="4">
    <location>
        <begin position="689"/>
        <end position="739"/>
    </location>
</feature>
<dbReference type="AlphaFoldDB" id="A0AAD8EB58"/>
<dbReference type="EMBL" id="JASPKZ010007516">
    <property type="protein sequence ID" value="KAJ9583858.1"/>
    <property type="molecule type" value="Genomic_DNA"/>
</dbReference>
<dbReference type="FunFam" id="2.10.25.10:FF:000074">
    <property type="entry name" value="Laminin subunit alpha"/>
    <property type="match status" value="1"/>
</dbReference>
<feature type="disulfide bond" evidence="2">
    <location>
        <begin position="556"/>
        <end position="568"/>
    </location>
</feature>
<sequence length="739" mass="80231">PCENITCPQPEVCQLVEDRNPVCRCGEACSLEFTPVCGSDGKTYQNECSLRHEACRSRAKLRIIYRGMCSSGINPCKQVHCQFGEECKVDKFGIAQCECPQQCEPVMRPVCGQDGRTYESLCELTRTSCTTKKNIRIKTSRVTGGAAPCRTHQCDYGAKCVERGNLPVCECPVCPAEFDPVCGSDGISYGNECKLRLEACQHHRDIVLLYKGLCNGCENKKCDYYAICESDGSGNAKCVCPEACIEVRSPVCSSDGSTYKNECELRLSACRNKQNITVAYKGDCDLCQGVECQWGAVCKAGECICPTNCVGSTGIHMSEPVCASNLVTYPNECELQRASCNQPAGTVPLTVIFYGDCREKNVLPPTTIQVTSLTTRPQVTLPNNRHTVAVSGSEACRDIHCDFDATCELGPDNFPRCSCHFDCVSAMGENGGKPVCASDMRIYSSICIMKMEGCQRQEELRLRPLDLCEGMEVKPCNGEPPLTDPETRREYDCGSGPNRQDCPSGSYCHQTPHFARCCKKETSADHKSCEDSWYGCCPDGKSPALGIENAGCPSMCGCNKLGSHSDTCEPETLQCSCKPGVGGLKCDRCEPGYWGLPKISEGYEGCIPCGCSLFGSVREDCEQMTGRCVCKPGIQGQKCTICTGHNMILGPNGCVPADSTTPVPGSCADLICYFEATCEERRPGFAECVCRTTCADEDSVNSHVVCGSDGQTYGSECQLKLFACRYQKDIVVQAFGPCK</sequence>
<dbReference type="InterPro" id="IPR036058">
    <property type="entry name" value="Kazal_dom_sf"/>
</dbReference>
<proteinExistence type="predicted"/>
<feature type="disulfide bond" evidence="2">
    <location>
        <begin position="558"/>
        <end position="575"/>
    </location>
</feature>
<dbReference type="FunFam" id="3.30.60.30:FF:000040">
    <property type="entry name" value="Agrin, putative"/>
    <property type="match status" value="2"/>
</dbReference>
<dbReference type="PROSITE" id="PS51465">
    <property type="entry name" value="KAZAL_2"/>
    <property type="match status" value="6"/>
</dbReference>
<evidence type="ECO:0000313" key="6">
    <source>
        <dbReference type="Proteomes" id="UP001233999"/>
    </source>
</evidence>
<reference evidence="5" key="1">
    <citation type="journal article" date="2023" name="IScience">
        <title>Live-bearing cockroach genome reveals convergent evolutionary mechanisms linked to viviparity in insects and beyond.</title>
        <authorList>
            <person name="Fouks B."/>
            <person name="Harrison M.C."/>
            <person name="Mikhailova A.A."/>
            <person name="Marchal E."/>
            <person name="English S."/>
            <person name="Carruthers M."/>
            <person name="Jennings E.C."/>
            <person name="Chiamaka E.L."/>
            <person name="Frigard R.A."/>
            <person name="Pippel M."/>
            <person name="Attardo G.M."/>
            <person name="Benoit J.B."/>
            <person name="Bornberg-Bauer E."/>
            <person name="Tobe S.S."/>
        </authorList>
    </citation>
    <scope>NUCLEOTIDE SEQUENCE</scope>
    <source>
        <strain evidence="5">Stay&amp;Tobe</strain>
    </source>
</reference>
<dbReference type="PROSITE" id="PS01248">
    <property type="entry name" value="EGF_LAM_1"/>
    <property type="match status" value="1"/>
</dbReference>
<evidence type="ECO:0000256" key="2">
    <source>
        <dbReference type="PROSITE-ProRule" id="PRU00460"/>
    </source>
</evidence>
<comment type="caution">
    <text evidence="5">The sequence shown here is derived from an EMBL/GenBank/DDBJ whole genome shotgun (WGS) entry which is preliminary data.</text>
</comment>
<dbReference type="SUPFAM" id="SSF57196">
    <property type="entry name" value="EGF/Laminin"/>
    <property type="match status" value="2"/>
</dbReference>
<feature type="domain" description="Kazal-like" evidence="4">
    <location>
        <begin position="163"/>
        <end position="216"/>
    </location>
</feature>
<accession>A0AAD8EB58</accession>
<dbReference type="SMART" id="SM00180">
    <property type="entry name" value="EGF_Lam"/>
    <property type="match status" value="2"/>
</dbReference>
<dbReference type="PANTHER" id="PTHR10913:SF78">
    <property type="entry name" value="AGRIN"/>
    <property type="match status" value="1"/>
</dbReference>
<dbReference type="InterPro" id="IPR002350">
    <property type="entry name" value="Kazal_dom"/>
</dbReference>
<dbReference type="InterPro" id="IPR002049">
    <property type="entry name" value="LE_dom"/>
</dbReference>
<dbReference type="Gene3D" id="3.30.60.30">
    <property type="match status" value="7"/>
</dbReference>
<organism evidence="5 6">
    <name type="scientific">Diploptera punctata</name>
    <name type="common">Pacific beetle cockroach</name>
    <dbReference type="NCBI Taxonomy" id="6984"/>
    <lineage>
        <taxon>Eukaryota</taxon>
        <taxon>Metazoa</taxon>
        <taxon>Ecdysozoa</taxon>
        <taxon>Arthropoda</taxon>
        <taxon>Hexapoda</taxon>
        <taxon>Insecta</taxon>
        <taxon>Pterygota</taxon>
        <taxon>Neoptera</taxon>
        <taxon>Polyneoptera</taxon>
        <taxon>Dictyoptera</taxon>
        <taxon>Blattodea</taxon>
        <taxon>Blaberoidea</taxon>
        <taxon>Blaberidae</taxon>
        <taxon>Diplopterinae</taxon>
        <taxon>Diploptera</taxon>
    </lineage>
</organism>
<keyword evidence="1 2" id="KW-1015">Disulfide bond</keyword>
<dbReference type="GO" id="GO:0005576">
    <property type="term" value="C:extracellular region"/>
    <property type="evidence" value="ECO:0007669"/>
    <property type="project" value="TreeGrafter"/>
</dbReference>
<dbReference type="SMART" id="SM00274">
    <property type="entry name" value="FOLN"/>
    <property type="match status" value="7"/>
</dbReference>
<dbReference type="InterPro" id="IPR050653">
    <property type="entry name" value="Prot_Inhib_GrowthFact_Antg"/>
</dbReference>
<dbReference type="Pfam" id="PF07648">
    <property type="entry name" value="Kazal_2"/>
    <property type="match status" value="7"/>
</dbReference>
<feature type="domain" description="Laminin EGF-like" evidence="3">
    <location>
        <begin position="556"/>
        <end position="608"/>
    </location>
</feature>
<dbReference type="Gene3D" id="2.10.25.10">
    <property type="entry name" value="Laminin"/>
    <property type="match status" value="2"/>
</dbReference>
<keyword evidence="6" id="KW-1185">Reference proteome</keyword>
<feature type="non-terminal residue" evidence="5">
    <location>
        <position position="1"/>
    </location>
</feature>
<dbReference type="PRINTS" id="PR00011">
    <property type="entry name" value="EGFLAMININ"/>
</dbReference>
<dbReference type="CDD" id="cd00055">
    <property type="entry name" value="EGF_Lam"/>
    <property type="match status" value="2"/>
</dbReference>
<dbReference type="FunFam" id="3.30.60.30:FF:000024">
    <property type="entry name" value="Transmembrane agrin"/>
    <property type="match status" value="3"/>
</dbReference>
<keyword evidence="2" id="KW-0424">Laminin EGF-like domain</keyword>
<feature type="non-terminal residue" evidence="5">
    <location>
        <position position="739"/>
    </location>
</feature>
<dbReference type="PROSITE" id="PS50027">
    <property type="entry name" value="EGF_LAM_2"/>
    <property type="match status" value="1"/>
</dbReference>
<dbReference type="PANTHER" id="PTHR10913">
    <property type="entry name" value="FOLLISTATIN-RELATED"/>
    <property type="match status" value="1"/>
</dbReference>
<dbReference type="CDD" id="cd00104">
    <property type="entry name" value="KAZAL_FS"/>
    <property type="match status" value="5"/>
</dbReference>
<reference evidence="5" key="2">
    <citation type="submission" date="2023-05" db="EMBL/GenBank/DDBJ databases">
        <authorList>
            <person name="Fouks B."/>
        </authorList>
    </citation>
    <scope>NUCLEOTIDE SEQUENCE</scope>
    <source>
        <strain evidence="5">Stay&amp;Tobe</strain>
        <tissue evidence="5">Testes</tissue>
    </source>
</reference>
<evidence type="ECO:0000259" key="3">
    <source>
        <dbReference type="PROSITE" id="PS50027"/>
    </source>
</evidence>
<dbReference type="GO" id="GO:0048731">
    <property type="term" value="P:system development"/>
    <property type="evidence" value="ECO:0007669"/>
    <property type="project" value="UniProtKB-ARBA"/>
</dbReference>
<evidence type="ECO:0000313" key="5">
    <source>
        <dbReference type="EMBL" id="KAJ9583858.1"/>
    </source>
</evidence>
<evidence type="ECO:0000256" key="1">
    <source>
        <dbReference type="ARBA" id="ARBA00023157"/>
    </source>
</evidence>
<feature type="domain" description="Kazal-like" evidence="4">
    <location>
        <begin position="98"/>
        <end position="151"/>
    </location>
</feature>
<evidence type="ECO:0008006" key="7">
    <source>
        <dbReference type="Google" id="ProtNLM"/>
    </source>
</evidence>
<feature type="domain" description="Kazal-like" evidence="4">
    <location>
        <begin position="17"/>
        <end position="71"/>
    </location>
</feature>
<gene>
    <name evidence="5" type="ORF">L9F63_021797</name>
</gene>
<name>A0AAD8EB58_DIPPU</name>
<protein>
    <recommendedName>
        <fullName evidence="7">Agrin</fullName>
    </recommendedName>
</protein>
<dbReference type="Pfam" id="PF00053">
    <property type="entry name" value="EGF_laminin"/>
    <property type="match status" value="2"/>
</dbReference>
<dbReference type="InterPro" id="IPR003645">
    <property type="entry name" value="Fol_N"/>
</dbReference>
<dbReference type="Proteomes" id="UP001233999">
    <property type="component" value="Unassembled WGS sequence"/>
</dbReference>
<feature type="disulfide bond" evidence="2">
    <location>
        <begin position="577"/>
        <end position="586"/>
    </location>
</feature>
<dbReference type="SMART" id="SM00280">
    <property type="entry name" value="KAZAL"/>
    <property type="match status" value="7"/>
</dbReference>
<dbReference type="SUPFAM" id="SSF100895">
    <property type="entry name" value="Kazal-type serine protease inhibitors"/>
    <property type="match status" value="7"/>
</dbReference>
<evidence type="ECO:0000259" key="4">
    <source>
        <dbReference type="PROSITE" id="PS51465"/>
    </source>
</evidence>
<feature type="domain" description="Kazal-like" evidence="4">
    <location>
        <begin position="239"/>
        <end position="286"/>
    </location>
</feature>
<dbReference type="GO" id="GO:0048513">
    <property type="term" value="P:animal organ development"/>
    <property type="evidence" value="ECO:0007669"/>
    <property type="project" value="UniProtKB-ARBA"/>
</dbReference>
<comment type="caution">
    <text evidence="2">Lacks conserved residue(s) required for the propagation of feature annotation.</text>
</comment>
<feature type="domain" description="Kazal-like" evidence="4">
    <location>
        <begin position="293"/>
        <end position="359"/>
    </location>
</feature>